<dbReference type="CDD" id="cd00099">
    <property type="entry name" value="IgV"/>
    <property type="match status" value="1"/>
</dbReference>
<gene>
    <name evidence="8" type="ORF">R3I93_007387</name>
</gene>
<keyword evidence="5" id="KW-0391">Immunity</keyword>
<feature type="signal peptide" evidence="6">
    <location>
        <begin position="1"/>
        <end position="19"/>
    </location>
</feature>
<feature type="domain" description="Ig-like" evidence="7">
    <location>
        <begin position="24"/>
        <end position="128"/>
    </location>
</feature>
<dbReference type="GO" id="GO:0042101">
    <property type="term" value="C:T cell receptor complex"/>
    <property type="evidence" value="ECO:0007669"/>
    <property type="project" value="UniProtKB-KW"/>
</dbReference>
<proteinExistence type="predicted"/>
<protein>
    <recommendedName>
        <fullName evidence="7">Ig-like domain-containing protein</fullName>
    </recommendedName>
</protein>
<keyword evidence="3" id="KW-0675">Receptor</keyword>
<dbReference type="PANTHER" id="PTHR19367">
    <property type="entry name" value="T-CELL RECEPTOR ALPHA CHAIN V REGION"/>
    <property type="match status" value="1"/>
</dbReference>
<dbReference type="Proteomes" id="UP001364617">
    <property type="component" value="Unassembled WGS sequence"/>
</dbReference>
<evidence type="ECO:0000259" key="7">
    <source>
        <dbReference type="PROSITE" id="PS50835"/>
    </source>
</evidence>
<evidence type="ECO:0000256" key="3">
    <source>
        <dbReference type="ARBA" id="ARBA00023170"/>
    </source>
</evidence>
<dbReference type="SUPFAM" id="SSF48726">
    <property type="entry name" value="Immunoglobulin"/>
    <property type="match status" value="1"/>
</dbReference>
<evidence type="ECO:0000256" key="6">
    <source>
        <dbReference type="SAM" id="SignalP"/>
    </source>
</evidence>
<dbReference type="EMBL" id="JAYKXH010000007">
    <property type="protein sequence ID" value="KAK7163323.1"/>
    <property type="molecule type" value="Genomic_DNA"/>
</dbReference>
<dbReference type="GO" id="GO:0002250">
    <property type="term" value="P:adaptive immune response"/>
    <property type="evidence" value="ECO:0007669"/>
    <property type="project" value="UniProtKB-KW"/>
</dbReference>
<dbReference type="SMART" id="SM00406">
    <property type="entry name" value="IGv"/>
    <property type="match status" value="1"/>
</dbReference>
<dbReference type="InterPro" id="IPR036179">
    <property type="entry name" value="Ig-like_dom_sf"/>
</dbReference>
<dbReference type="InterPro" id="IPR013106">
    <property type="entry name" value="Ig_V-set"/>
</dbReference>
<evidence type="ECO:0000313" key="8">
    <source>
        <dbReference type="EMBL" id="KAK7163323.1"/>
    </source>
</evidence>
<evidence type="ECO:0000256" key="5">
    <source>
        <dbReference type="ARBA" id="ARBA00043266"/>
    </source>
</evidence>
<dbReference type="PROSITE" id="PS50835">
    <property type="entry name" value="IG_LIKE"/>
    <property type="match status" value="1"/>
</dbReference>
<dbReference type="Pfam" id="PF07686">
    <property type="entry name" value="V-set"/>
    <property type="match status" value="1"/>
</dbReference>
<organism evidence="8 9">
    <name type="scientific">Phoxinus phoxinus</name>
    <name type="common">Eurasian minnow</name>
    <dbReference type="NCBI Taxonomy" id="58324"/>
    <lineage>
        <taxon>Eukaryota</taxon>
        <taxon>Metazoa</taxon>
        <taxon>Chordata</taxon>
        <taxon>Craniata</taxon>
        <taxon>Vertebrata</taxon>
        <taxon>Euteleostomi</taxon>
        <taxon>Actinopterygii</taxon>
        <taxon>Neopterygii</taxon>
        <taxon>Teleostei</taxon>
        <taxon>Ostariophysi</taxon>
        <taxon>Cypriniformes</taxon>
        <taxon>Leuciscidae</taxon>
        <taxon>Phoxininae</taxon>
        <taxon>Phoxinus</taxon>
    </lineage>
</organism>
<name>A0AAN9D858_9TELE</name>
<dbReference type="InterPro" id="IPR051287">
    <property type="entry name" value="TCR_variable_region"/>
</dbReference>
<evidence type="ECO:0000256" key="2">
    <source>
        <dbReference type="ARBA" id="ARBA00023130"/>
    </source>
</evidence>
<dbReference type="InterPro" id="IPR007110">
    <property type="entry name" value="Ig-like_dom"/>
</dbReference>
<evidence type="ECO:0000313" key="9">
    <source>
        <dbReference type="Proteomes" id="UP001364617"/>
    </source>
</evidence>
<keyword evidence="5" id="KW-1279">T cell receptor</keyword>
<dbReference type="Gene3D" id="2.60.40.10">
    <property type="entry name" value="Immunoglobulins"/>
    <property type="match status" value="1"/>
</dbReference>
<evidence type="ECO:0000256" key="1">
    <source>
        <dbReference type="ARBA" id="ARBA00022729"/>
    </source>
</evidence>
<sequence>MTILCVLLLLMLIRRETFAQSITPLGNKLLKSEAEKVTLSCKYEGAVSNLHWYRQYLGSKPEFLAFIFPHGATSDPLPPRLLPKVDKNSNIVSLEILNAEVSDSALYYCALTPTVTGNTSTLYKNNLNNKTISS</sequence>
<dbReference type="InterPro" id="IPR013783">
    <property type="entry name" value="Ig-like_fold"/>
</dbReference>
<evidence type="ECO:0000256" key="4">
    <source>
        <dbReference type="ARBA" id="ARBA00023319"/>
    </source>
</evidence>
<dbReference type="AlphaFoldDB" id="A0AAN9D858"/>
<keyword evidence="9" id="KW-1185">Reference proteome</keyword>
<keyword evidence="1 6" id="KW-0732">Signal</keyword>
<accession>A0AAN9D858</accession>
<dbReference type="PANTHER" id="PTHR19367:SF18">
    <property type="entry name" value="T CELL RECEPTOR ALPHA VARIABLE 16"/>
    <property type="match status" value="1"/>
</dbReference>
<comment type="caution">
    <text evidence="8">The sequence shown here is derived from an EMBL/GenBank/DDBJ whole genome shotgun (WGS) entry which is preliminary data.</text>
</comment>
<keyword evidence="4" id="KW-0393">Immunoglobulin domain</keyword>
<reference evidence="8 9" key="1">
    <citation type="submission" date="2024-02" db="EMBL/GenBank/DDBJ databases">
        <title>Chromosome-level genome assembly of the Eurasian Minnow (Phoxinus phoxinus).</title>
        <authorList>
            <person name="Oriowo T.O."/>
            <person name="Martin S."/>
            <person name="Stange M."/>
            <person name="Chrysostomakis Y."/>
            <person name="Brown T."/>
            <person name="Winkler S."/>
            <person name="Kukowka S."/>
            <person name="Myers E.W."/>
            <person name="Bohne A."/>
        </authorList>
    </citation>
    <scope>NUCLEOTIDE SEQUENCE [LARGE SCALE GENOMIC DNA]</scope>
    <source>
        <strain evidence="8">ZFMK-TIS-60720</strain>
        <tissue evidence="8">Whole Organism</tissue>
    </source>
</reference>
<dbReference type="InterPro" id="IPR003599">
    <property type="entry name" value="Ig_sub"/>
</dbReference>
<feature type="chain" id="PRO_5042822994" description="Ig-like domain-containing protein" evidence="6">
    <location>
        <begin position="20"/>
        <end position="134"/>
    </location>
</feature>
<dbReference type="SMART" id="SM00409">
    <property type="entry name" value="IG"/>
    <property type="match status" value="1"/>
</dbReference>
<keyword evidence="2" id="KW-1064">Adaptive immunity</keyword>